<dbReference type="GO" id="GO:0003676">
    <property type="term" value="F:nucleic acid binding"/>
    <property type="evidence" value="ECO:0007669"/>
    <property type="project" value="InterPro"/>
</dbReference>
<keyword evidence="3" id="KW-1185">Reference proteome</keyword>
<evidence type="ECO:0000313" key="3">
    <source>
        <dbReference type="Proteomes" id="UP000054359"/>
    </source>
</evidence>
<proteinExistence type="predicted"/>
<dbReference type="AlphaFoldDB" id="A0A087U7H0"/>
<feature type="region of interest" description="Disordered" evidence="1">
    <location>
        <begin position="1"/>
        <end position="23"/>
    </location>
</feature>
<feature type="non-terminal residue" evidence="2">
    <location>
        <position position="84"/>
    </location>
</feature>
<dbReference type="EMBL" id="KK118574">
    <property type="protein sequence ID" value="KFM73309.1"/>
    <property type="molecule type" value="Genomic_DNA"/>
</dbReference>
<protein>
    <submittedName>
        <fullName evidence="2">Uncharacterized protein</fullName>
    </submittedName>
</protein>
<dbReference type="STRING" id="407821.A0A087U7H0"/>
<name>A0A087U7H0_STEMI</name>
<dbReference type="InterPro" id="IPR036397">
    <property type="entry name" value="RNaseH_sf"/>
</dbReference>
<evidence type="ECO:0000313" key="2">
    <source>
        <dbReference type="EMBL" id="KFM73309.1"/>
    </source>
</evidence>
<organism evidence="2 3">
    <name type="scientific">Stegodyphus mimosarum</name>
    <name type="common">African social velvet spider</name>
    <dbReference type="NCBI Taxonomy" id="407821"/>
    <lineage>
        <taxon>Eukaryota</taxon>
        <taxon>Metazoa</taxon>
        <taxon>Ecdysozoa</taxon>
        <taxon>Arthropoda</taxon>
        <taxon>Chelicerata</taxon>
        <taxon>Arachnida</taxon>
        <taxon>Araneae</taxon>
        <taxon>Araneomorphae</taxon>
        <taxon>Entelegynae</taxon>
        <taxon>Eresoidea</taxon>
        <taxon>Eresidae</taxon>
        <taxon>Stegodyphus</taxon>
    </lineage>
</organism>
<dbReference type="Gene3D" id="3.30.420.10">
    <property type="entry name" value="Ribonuclease H-like superfamily/Ribonuclease H"/>
    <property type="match status" value="1"/>
</dbReference>
<gene>
    <name evidence="2" type="ORF">X975_01628</name>
</gene>
<feature type="compositionally biased region" description="Basic and acidic residues" evidence="1">
    <location>
        <begin position="8"/>
        <end position="23"/>
    </location>
</feature>
<accession>A0A087U7H0</accession>
<reference evidence="2 3" key="1">
    <citation type="submission" date="2013-11" db="EMBL/GenBank/DDBJ databases">
        <title>Genome sequencing of Stegodyphus mimosarum.</title>
        <authorList>
            <person name="Bechsgaard J."/>
        </authorList>
    </citation>
    <scope>NUCLEOTIDE SEQUENCE [LARGE SCALE GENOMIC DNA]</scope>
</reference>
<evidence type="ECO:0000256" key="1">
    <source>
        <dbReference type="SAM" id="MobiDB-lite"/>
    </source>
</evidence>
<dbReference type="Proteomes" id="UP000054359">
    <property type="component" value="Unassembled WGS sequence"/>
</dbReference>
<dbReference type="OrthoDB" id="6432805at2759"/>
<sequence length="84" mass="9783">MPFRKYHVQGESEQVDKTSRSDFRSPDLSCLDFFKWGHVKSLIYEGPVENDMDLVASDIREMPGVFANVHQSLFHRCETCLQVF</sequence>